<name>A0ACC2BZB9_DIPCM</name>
<sequence>MDSFFSKGFKASKCKTLVKLAMARIKLLRNKRDIQVKQMRREIANLLQTGQEPSARIRVEHIIREQNIMAAYEIIELFCELIVVRLPIIESQRQCPLDLKEAIASLIFAAPRCADLPELLEVRGLFGAKYGKEFVAAAGELRPDCGVNRRIIEKLSVRAPSGETKLKLLKEIAAEHNVEWDPSDSEAELLKAPEDLLDGPSQFLSSSQVPLSASSKKGRDTQEEQTSVKPKEDSVEATPKAARLPVQSATRPSSSLFYDSDDDTDEEKQFVPFALNIPGKLPPPGKYDSPPRSAPIFHNSEDISLSAHREISDSTSVAATMEDPYSLARKAGKMDYSAMPTSTQGNNQGHTAAAPMDGKTDNSFRSDKGWKMDYADIASAAQAAAESAERAAAAARAAASLAKGELSKSGSVEKAGDSDSDGEDDDYVENPNSLSKEKSGRYDNDVETTMQKDNVSGASKPIFDDYVDYDGPDVLDSKALRKARAEKQDSMRGWSSYKSERQSDRFKLPSQPDLPAQYDMFDLHSEQEQAQKEYSADETRLNFFSGKRGVNLKNDTERTPDYGPSGFQSGKGKSLLSDGSRMSKTKPSTNLEYVGDEEKNIVGQSSPSSDISFHSKYSESSKKSLSSQADRPSYDAPPLSPPLSPTFDDSHADAKAFPGIYEDLQGSTASQPPRRPPPLVPKSSQQNSLLRKESEGAQFSRSSSGSSSPSAPPVHPKLPDYDDLAARFLALKSSRS</sequence>
<dbReference type="EMBL" id="CM055103">
    <property type="protein sequence ID" value="KAJ7534924.1"/>
    <property type="molecule type" value="Genomic_DNA"/>
</dbReference>
<reference evidence="2" key="1">
    <citation type="journal article" date="2024" name="Proc. Natl. Acad. Sci. U.S.A.">
        <title>Extraordinary preservation of gene collinearity over three hundred million years revealed in homosporous lycophytes.</title>
        <authorList>
            <person name="Li C."/>
            <person name="Wickell D."/>
            <person name="Kuo L.Y."/>
            <person name="Chen X."/>
            <person name="Nie B."/>
            <person name="Liao X."/>
            <person name="Peng D."/>
            <person name="Ji J."/>
            <person name="Jenkins J."/>
            <person name="Williams M."/>
            <person name="Shu S."/>
            <person name="Plott C."/>
            <person name="Barry K."/>
            <person name="Rajasekar S."/>
            <person name="Grimwood J."/>
            <person name="Han X."/>
            <person name="Sun S."/>
            <person name="Hou Z."/>
            <person name="He W."/>
            <person name="Dai G."/>
            <person name="Sun C."/>
            <person name="Schmutz J."/>
            <person name="Leebens-Mack J.H."/>
            <person name="Li F.W."/>
            <person name="Wang L."/>
        </authorList>
    </citation>
    <scope>NUCLEOTIDE SEQUENCE [LARGE SCALE GENOMIC DNA]</scope>
    <source>
        <strain evidence="2">cv. PW_Plant_1</strain>
    </source>
</reference>
<proteinExistence type="predicted"/>
<evidence type="ECO:0000313" key="2">
    <source>
        <dbReference type="Proteomes" id="UP001162992"/>
    </source>
</evidence>
<dbReference type="Proteomes" id="UP001162992">
    <property type="component" value="Chromosome 12"/>
</dbReference>
<comment type="caution">
    <text evidence="1">The sequence shown here is derived from an EMBL/GenBank/DDBJ whole genome shotgun (WGS) entry which is preliminary data.</text>
</comment>
<keyword evidence="2" id="KW-1185">Reference proteome</keyword>
<evidence type="ECO:0000313" key="1">
    <source>
        <dbReference type="EMBL" id="KAJ7534924.1"/>
    </source>
</evidence>
<organism evidence="1 2">
    <name type="scientific">Diphasiastrum complanatum</name>
    <name type="common">Issler's clubmoss</name>
    <name type="synonym">Lycopodium complanatum</name>
    <dbReference type="NCBI Taxonomy" id="34168"/>
    <lineage>
        <taxon>Eukaryota</taxon>
        <taxon>Viridiplantae</taxon>
        <taxon>Streptophyta</taxon>
        <taxon>Embryophyta</taxon>
        <taxon>Tracheophyta</taxon>
        <taxon>Lycopodiopsida</taxon>
        <taxon>Lycopodiales</taxon>
        <taxon>Lycopodiaceae</taxon>
        <taxon>Lycopodioideae</taxon>
        <taxon>Diphasiastrum</taxon>
    </lineage>
</organism>
<protein>
    <submittedName>
        <fullName evidence="1">Uncharacterized protein</fullName>
    </submittedName>
</protein>
<accession>A0ACC2BZB9</accession>
<gene>
    <name evidence="1" type="ORF">O6H91_12G010300</name>
</gene>